<dbReference type="AlphaFoldDB" id="A0A852V7P1"/>
<evidence type="ECO:0000313" key="2">
    <source>
        <dbReference type="Proteomes" id="UP000576393"/>
    </source>
</evidence>
<dbReference type="Gene3D" id="3.40.50.300">
    <property type="entry name" value="P-loop containing nucleotide triphosphate hydrolases"/>
    <property type="match status" value="1"/>
</dbReference>
<keyword evidence="1" id="KW-0418">Kinase</keyword>
<keyword evidence="1" id="KW-0808">Transferase</keyword>
<organism evidence="1 2">
    <name type="scientific">Streptosporangium sandarakinum</name>
    <dbReference type="NCBI Taxonomy" id="1260955"/>
    <lineage>
        <taxon>Bacteria</taxon>
        <taxon>Bacillati</taxon>
        <taxon>Actinomycetota</taxon>
        <taxon>Actinomycetes</taxon>
        <taxon>Streptosporangiales</taxon>
        <taxon>Streptosporangiaceae</taxon>
        <taxon>Streptosporangium</taxon>
    </lineage>
</organism>
<dbReference type="SUPFAM" id="SSF52540">
    <property type="entry name" value="P-loop containing nucleoside triphosphate hydrolases"/>
    <property type="match status" value="1"/>
</dbReference>
<proteinExistence type="predicted"/>
<dbReference type="InterPro" id="IPR027417">
    <property type="entry name" value="P-loop_NTPase"/>
</dbReference>
<reference evidence="1 2" key="1">
    <citation type="submission" date="2020-07" db="EMBL/GenBank/DDBJ databases">
        <title>Sequencing the genomes of 1000 actinobacteria strains.</title>
        <authorList>
            <person name="Klenk H.-P."/>
        </authorList>
    </citation>
    <scope>NUCLEOTIDE SEQUENCE [LARGE SCALE GENOMIC DNA]</scope>
    <source>
        <strain evidence="1 2">DSM 45763</strain>
    </source>
</reference>
<dbReference type="EMBL" id="JACCCO010000003">
    <property type="protein sequence ID" value="NYF43578.1"/>
    <property type="molecule type" value="Genomic_DNA"/>
</dbReference>
<gene>
    <name evidence="1" type="ORF">HDA43_005805</name>
</gene>
<evidence type="ECO:0000313" key="1">
    <source>
        <dbReference type="EMBL" id="NYF43578.1"/>
    </source>
</evidence>
<protein>
    <submittedName>
        <fullName evidence="1">Uridine kinase</fullName>
    </submittedName>
</protein>
<sequence>MDVISFENLARTVLELPPSCGPVRVVAVDGPGGSGKTTFAGRLARTLNAQVVHSDDFPVPWNEPPVAWFRHVEEGVLTPLAAGRPGGYRRYDWVRETHTDWVEVPIAPVLLLEGVSTARRDTPAALTVWVEAPGDLRLARALARDGAEFAPQWSRWTRSEREWFATDGTRDRADLLVDGAAVPGEFVLLDRAGEDTPG</sequence>
<keyword evidence="2" id="KW-1185">Reference proteome</keyword>
<accession>A0A852V7P1</accession>
<dbReference type="RefSeq" id="WP_312873586.1">
    <property type="nucleotide sequence ID" value="NZ_JACCCO010000003.1"/>
</dbReference>
<dbReference type="Proteomes" id="UP000576393">
    <property type="component" value="Unassembled WGS sequence"/>
</dbReference>
<comment type="caution">
    <text evidence="1">The sequence shown here is derived from an EMBL/GenBank/DDBJ whole genome shotgun (WGS) entry which is preliminary data.</text>
</comment>
<dbReference type="GO" id="GO:0016301">
    <property type="term" value="F:kinase activity"/>
    <property type="evidence" value="ECO:0007669"/>
    <property type="project" value="UniProtKB-KW"/>
</dbReference>
<name>A0A852V7P1_9ACTN</name>